<gene>
    <name evidence="7" type="ORF">JYZ213_LOCUS35314</name>
    <name evidence="8" type="ORF">OXD698_LOCUS27935</name>
</gene>
<keyword evidence="6" id="KW-0521">NADP</keyword>
<accession>A0A815HSG5</accession>
<dbReference type="Gene3D" id="3.90.176.10">
    <property type="entry name" value="Toxin ADP-ribosyltransferase, Chain A, domain 1"/>
    <property type="match status" value="1"/>
</dbReference>
<dbReference type="Proteomes" id="UP000663845">
    <property type="component" value="Unassembled WGS sequence"/>
</dbReference>
<dbReference type="EMBL" id="CAJOAZ010002947">
    <property type="protein sequence ID" value="CAF3972955.1"/>
    <property type="molecule type" value="Genomic_DNA"/>
</dbReference>
<evidence type="ECO:0000256" key="1">
    <source>
        <dbReference type="ARBA" id="ARBA00009558"/>
    </source>
</evidence>
<sequence length="474" mass="54336">MSRSVAEIITDLSNFNPSATDTTHRLSHDCYMIVVGYLEGNNKLKILEDMIKAREEPISEGKGAAAASIGIMECEEVETILENITLKHSTEELNDARKEHFVYEDHFNLTLCEKMENSASFAKVETICRKYEAESKINVDKVMKEHTDRADGTYKYFLERGLSEDEARASAFAIAFYTGSRSEACSRGASLVARRANGVAVEQRTVDEMKEASIILYYLVKGLSNIPYYWGYVTRACNLKDHELALYTPGALITWLQFSSSKRGKDVATGGFENRNTQFKIYSLTGRRIQFFSNYDHEDEVLFLPHSTFLVFKHVTSHHGEQHTIYMRQVELGLSTWSVLWVDNRIFVENWENKAHMEYAAAKALNMNVHFIPKSTTEYAISFLKSSFGQRLKNKNTFRIVTDMNRENERPVHNAGARLIKKLRQLGFQNQCLVFTSNKQKGDEIMKEEMTAQELQNTIVTVSTDDLRRFVNFQ</sequence>
<evidence type="ECO:0000313" key="8">
    <source>
        <dbReference type="EMBL" id="CAF3972955.1"/>
    </source>
</evidence>
<protein>
    <recommendedName>
        <fullName evidence="6">NAD(P)(+)--arginine ADP-ribosyltransferase</fullName>
        <ecNumber evidence="6">2.4.2.31</ecNumber>
    </recommendedName>
    <alternativeName>
        <fullName evidence="6">Mono(ADP-ribosyl)transferase</fullName>
    </alternativeName>
</protein>
<dbReference type="Pfam" id="PF01129">
    <property type="entry name" value="ART"/>
    <property type="match status" value="1"/>
</dbReference>
<organism evidence="7 9">
    <name type="scientific">Adineta steineri</name>
    <dbReference type="NCBI Taxonomy" id="433720"/>
    <lineage>
        <taxon>Eukaryota</taxon>
        <taxon>Metazoa</taxon>
        <taxon>Spiralia</taxon>
        <taxon>Gnathifera</taxon>
        <taxon>Rotifera</taxon>
        <taxon>Eurotatoria</taxon>
        <taxon>Bdelloidea</taxon>
        <taxon>Adinetida</taxon>
        <taxon>Adinetidae</taxon>
        <taxon>Adineta</taxon>
    </lineage>
</organism>
<dbReference type="EMBL" id="CAJNOG010000776">
    <property type="protein sequence ID" value="CAF1356073.1"/>
    <property type="molecule type" value="Genomic_DNA"/>
</dbReference>
<evidence type="ECO:0000256" key="3">
    <source>
        <dbReference type="ARBA" id="ARBA00022679"/>
    </source>
</evidence>
<evidence type="ECO:0000256" key="6">
    <source>
        <dbReference type="RuleBase" id="RU361228"/>
    </source>
</evidence>
<dbReference type="GO" id="GO:0106274">
    <property type="term" value="F:NAD+-protein-arginine ADP-ribosyltransferase activity"/>
    <property type="evidence" value="ECO:0007669"/>
    <property type="project" value="UniProtKB-EC"/>
</dbReference>
<dbReference type="GO" id="GO:0016779">
    <property type="term" value="F:nucleotidyltransferase activity"/>
    <property type="evidence" value="ECO:0007669"/>
    <property type="project" value="UniProtKB-KW"/>
</dbReference>
<keyword evidence="2 6" id="KW-0328">Glycosyltransferase</keyword>
<comment type="catalytic activity">
    <reaction evidence="5 6">
        <text>L-arginyl-[protein] + NAD(+) = N(omega)-(ADP-D-ribosyl)-L-arginyl-[protein] + nicotinamide + H(+)</text>
        <dbReference type="Rhea" id="RHEA:19149"/>
        <dbReference type="Rhea" id="RHEA-COMP:10532"/>
        <dbReference type="Rhea" id="RHEA-COMP:15087"/>
        <dbReference type="ChEBI" id="CHEBI:15378"/>
        <dbReference type="ChEBI" id="CHEBI:17154"/>
        <dbReference type="ChEBI" id="CHEBI:29965"/>
        <dbReference type="ChEBI" id="CHEBI:57540"/>
        <dbReference type="ChEBI" id="CHEBI:142554"/>
        <dbReference type="EC" id="2.4.2.31"/>
    </reaction>
</comment>
<dbReference type="InterPro" id="IPR000768">
    <property type="entry name" value="ART"/>
</dbReference>
<evidence type="ECO:0000256" key="2">
    <source>
        <dbReference type="ARBA" id="ARBA00022676"/>
    </source>
</evidence>
<keyword evidence="3 6" id="KW-0808">Transferase</keyword>
<evidence type="ECO:0000313" key="7">
    <source>
        <dbReference type="EMBL" id="CAF1356073.1"/>
    </source>
</evidence>
<name>A0A815HSG5_9BILA</name>
<keyword evidence="6" id="KW-0520">NAD</keyword>
<proteinExistence type="inferred from homology"/>
<comment type="caution">
    <text evidence="7">The sequence shown here is derived from an EMBL/GenBank/DDBJ whole genome shotgun (WGS) entry which is preliminary data.</text>
</comment>
<dbReference type="Proteomes" id="UP000663844">
    <property type="component" value="Unassembled WGS sequence"/>
</dbReference>
<dbReference type="EC" id="2.4.2.31" evidence="6"/>
<evidence type="ECO:0000256" key="5">
    <source>
        <dbReference type="ARBA" id="ARBA00047597"/>
    </source>
</evidence>
<comment type="similarity">
    <text evidence="1 6">Belongs to the Arg-specific ADP-ribosyltransferase family.</text>
</comment>
<reference evidence="7" key="1">
    <citation type="submission" date="2021-02" db="EMBL/GenBank/DDBJ databases">
        <authorList>
            <person name="Nowell W R."/>
        </authorList>
    </citation>
    <scope>NUCLEOTIDE SEQUENCE</scope>
</reference>
<keyword evidence="4" id="KW-0548">Nucleotidyltransferase</keyword>
<dbReference type="AlphaFoldDB" id="A0A815HSG5"/>
<evidence type="ECO:0000256" key="4">
    <source>
        <dbReference type="ARBA" id="ARBA00022695"/>
    </source>
</evidence>
<dbReference type="SUPFAM" id="SSF56399">
    <property type="entry name" value="ADP-ribosylation"/>
    <property type="match status" value="1"/>
</dbReference>
<evidence type="ECO:0000313" key="9">
    <source>
        <dbReference type="Proteomes" id="UP000663845"/>
    </source>
</evidence>